<evidence type="ECO:0000313" key="3">
    <source>
        <dbReference type="Proteomes" id="UP000478090"/>
    </source>
</evidence>
<sequence>MPQHQAATALAIDDAASQITIIVRRGGLLARLGHDHLVLVKNLQGSVDPRSQRARLQFRLDEMEVDPAALRLAAGLQPQPSAEAIAGTRRNMLTRTLDAEHYPLVQLQAERQGEELALQITLHGVTRKLRVPATIISDGHKVQAEGSFTILQSDYGITPFAVMGGALAVQDQLELHYHLLAHE</sequence>
<proteinExistence type="predicted"/>
<accession>A0ABW9VI54</accession>
<dbReference type="Proteomes" id="UP000478090">
    <property type="component" value="Unassembled WGS sequence"/>
</dbReference>
<gene>
    <name evidence="2" type="ORF">GTP27_08130</name>
</gene>
<keyword evidence="3" id="KW-1185">Reference proteome</keyword>
<reference evidence="2 3" key="1">
    <citation type="submission" date="2019-12" db="EMBL/GenBank/DDBJ databases">
        <title>Novel species isolated from a subtropical stream in China.</title>
        <authorList>
            <person name="Lu H."/>
        </authorList>
    </citation>
    <scope>NUCLEOTIDE SEQUENCE [LARGE SCALE GENOMIC DNA]</scope>
    <source>
        <strain evidence="2 3">CY13W</strain>
    </source>
</reference>
<dbReference type="InterPro" id="IPR007372">
    <property type="entry name" value="Lipid/polyisoprenoid-bd_YceI"/>
</dbReference>
<evidence type="ECO:0000259" key="1">
    <source>
        <dbReference type="Pfam" id="PF04264"/>
    </source>
</evidence>
<name>A0ABW9VI54_9BURK</name>
<dbReference type="SUPFAM" id="SSF101874">
    <property type="entry name" value="YceI-like"/>
    <property type="match status" value="1"/>
</dbReference>
<comment type="caution">
    <text evidence="2">The sequence shown here is derived from an EMBL/GenBank/DDBJ whole genome shotgun (WGS) entry which is preliminary data.</text>
</comment>
<evidence type="ECO:0000313" key="2">
    <source>
        <dbReference type="EMBL" id="MYM39298.1"/>
    </source>
</evidence>
<dbReference type="InterPro" id="IPR036761">
    <property type="entry name" value="TTHA0802/YceI-like_sf"/>
</dbReference>
<dbReference type="Gene3D" id="2.40.128.110">
    <property type="entry name" value="Lipid/polyisoprenoid-binding, YceI-like"/>
    <property type="match status" value="1"/>
</dbReference>
<dbReference type="EMBL" id="WWCM01000004">
    <property type="protein sequence ID" value="MYM39298.1"/>
    <property type="molecule type" value="Genomic_DNA"/>
</dbReference>
<feature type="domain" description="Lipid/polyisoprenoid-binding YceI-like" evidence="1">
    <location>
        <begin position="85"/>
        <end position="179"/>
    </location>
</feature>
<dbReference type="Pfam" id="PF04264">
    <property type="entry name" value="YceI"/>
    <property type="match status" value="1"/>
</dbReference>
<organism evidence="2 3">
    <name type="scientific">Duganella qianjiadongensis</name>
    <dbReference type="NCBI Taxonomy" id="2692176"/>
    <lineage>
        <taxon>Bacteria</taxon>
        <taxon>Pseudomonadati</taxon>
        <taxon>Pseudomonadota</taxon>
        <taxon>Betaproteobacteria</taxon>
        <taxon>Burkholderiales</taxon>
        <taxon>Oxalobacteraceae</taxon>
        <taxon>Telluria group</taxon>
        <taxon>Duganella</taxon>
    </lineage>
</organism>
<protein>
    <submittedName>
        <fullName evidence="2">YceI family protein</fullName>
    </submittedName>
</protein>